<proteinExistence type="predicted"/>
<evidence type="ECO:0000313" key="3">
    <source>
        <dbReference type="Proteomes" id="UP000481454"/>
    </source>
</evidence>
<evidence type="ECO:0008006" key="4">
    <source>
        <dbReference type="Google" id="ProtNLM"/>
    </source>
</evidence>
<evidence type="ECO:0000313" key="2">
    <source>
        <dbReference type="EMBL" id="NGU31059.1"/>
    </source>
</evidence>
<evidence type="ECO:0000256" key="1">
    <source>
        <dbReference type="SAM" id="Coils"/>
    </source>
</evidence>
<sequence length="920" mass="107196">MTKELNKNVQILSIEAKDLITKNCVIKKDTFYKGSLDDSMEVDQLKKIGKKIIKFNKKTERFYTNDIITVTFKYSSNENLSDEDSERVASLEKTLDIINSSKTDKEEKQKQIKEVKELLQIAKKNLNRKTLRELLYKDGFNITIDGEKKHFVRYKRSSGSARVGKCLFINENYHKKMINWSFAGIKHKVGTEMDCSSIESYISLPTSSCIDRFKLKPENILLIEDGKSTFKDTVMATRLVNEVKDDKGNVVDGDLDTHVEETEITNKIWDGENLLDKSVFEENGYRDKAILQIRNRFFKGIGINTDIQGFFRDNNITEISQLNGQTIATDIKDIKLICTPSSVKYLKYGTFDKWLKYIVEDWGICKYEKPQKHFNGMVQTHYQLINTLGMDYDTTYSLLKDTLEYIDLLKNNLGVFKYHLGILSENNQEIIDRDYEVQNISSNAGFILSMLEVSDDFAKTRICKEFRKEIIKNYIKNVRRGHILVLGNYSVVISCPYEFLKASIGKWEGESLLNPFECVCSKFEEGEEILGVRSPQPTMSNMAVFKNTKKEILDKYFNTSSQQVIIISSINNNVFELESSMDVDGDQMLVTNKKEIVESCKNFNEKVKTKYGVINRFLVPTDFTPKTSIKKKYDWQDLADTDIKNSSNKIGEIINLAQQLNTIYWNKKFQGCNEDELLELYKDICQLDILSCIEIDRCKKLSPVNAQKEIDKIRAKKYLGKGYIIRNKSKKEAGIRPYFFKFLDGGKDYKFKKFDCGMDLLEVIIDKHVKDKKTDGEEIELKDILIKQKADKNAKNKIHKIIYNLKLMNYKQNKIWNSDKENKWELTEEIYRYYLKEISKIKIDKQLIYTILLRMSYANNNEKYQEYKKFGRKILRILYDTNRKGLLKSIKINKKELSYVEEASEGNLNLYGLSFKNVSK</sequence>
<dbReference type="RefSeq" id="WP_164800992.1">
    <property type="nucleotide sequence ID" value="NZ_JAALLZ010000006.1"/>
</dbReference>
<dbReference type="AlphaFoldDB" id="A0AAP7BWN9"/>
<organism evidence="2 3">
    <name type="scientific">Clostridium perfringens</name>
    <dbReference type="NCBI Taxonomy" id="1502"/>
    <lineage>
        <taxon>Bacteria</taxon>
        <taxon>Bacillati</taxon>
        <taxon>Bacillota</taxon>
        <taxon>Clostridia</taxon>
        <taxon>Eubacteriales</taxon>
        <taxon>Clostridiaceae</taxon>
        <taxon>Clostridium</taxon>
    </lineage>
</organism>
<accession>A0AAP7BWN9</accession>
<dbReference type="Proteomes" id="UP000481454">
    <property type="component" value="Unassembled WGS sequence"/>
</dbReference>
<reference evidence="2 3" key="1">
    <citation type="submission" date="2020-02" db="EMBL/GenBank/DDBJ databases">
        <title>Genomic Insights into the Phylogeny and Genetic Plasticity of the Human and Animal Enteric Pathogen Clostridium perfringens.</title>
        <authorList>
            <person name="Feng Y."/>
            <person name="Hu Y."/>
        </authorList>
    </citation>
    <scope>NUCLEOTIDE SEQUENCE [LARGE SCALE GENOMIC DNA]</scope>
    <source>
        <strain evidence="2 3">CP-40</strain>
    </source>
</reference>
<gene>
    <name evidence="2" type="ORF">G6Z34_13290</name>
</gene>
<protein>
    <recommendedName>
        <fullName evidence="4">RNA dependent RNA polymerase</fullName>
    </recommendedName>
</protein>
<keyword evidence="1" id="KW-0175">Coiled coil</keyword>
<comment type="caution">
    <text evidence="2">The sequence shown here is derived from an EMBL/GenBank/DDBJ whole genome shotgun (WGS) entry which is preliminary data.</text>
</comment>
<name>A0AAP7BWN9_CLOPF</name>
<feature type="coiled-coil region" evidence="1">
    <location>
        <begin position="98"/>
        <end position="132"/>
    </location>
</feature>
<dbReference type="EMBL" id="JAALLZ010000006">
    <property type="protein sequence ID" value="NGU31059.1"/>
    <property type="molecule type" value="Genomic_DNA"/>
</dbReference>